<gene>
    <name evidence="1" type="ORF">L1987_74250</name>
</gene>
<accession>A0ACB9A257</accession>
<sequence>MKAIYYFLLLPILSVISSNSLNNAFAAAINTRHHLAQIKETEHLTDFNFDIEINARLIFPNLRLKKAYFALQEWKKAILSDPENMIINWDGVDVCSYNGVFCEKAPDDPSLLTVASIDLNHGNIAGQLVPQLGLLTDLSIFHINTNRFCGIIPNSFSRLTILHEFDISNNRFVGPFPNVVLDMPGLKYLDIRYNNFEGMLPPQLFDIDLDAIFLNHNRFCSTIPENIGHSNASVIVFADNEFHGCIPKSIGQMGRLDEVIFTNNKLSGCLPEELGLLGNTKVMDLSNNKFVGTIPEGFGNLNGVEMIDVGDNELIGTVVDVICTLPKLLNFTFSDNYFDRLEKKCEKPVKPELVFDYRQNCLPEKPRQKHEKKCLPFGTMRQFKDTSILEIEAKSL</sequence>
<dbReference type="Proteomes" id="UP001056120">
    <property type="component" value="Linkage Group LG25"/>
</dbReference>
<organism evidence="1 2">
    <name type="scientific">Smallanthus sonchifolius</name>
    <dbReference type="NCBI Taxonomy" id="185202"/>
    <lineage>
        <taxon>Eukaryota</taxon>
        <taxon>Viridiplantae</taxon>
        <taxon>Streptophyta</taxon>
        <taxon>Embryophyta</taxon>
        <taxon>Tracheophyta</taxon>
        <taxon>Spermatophyta</taxon>
        <taxon>Magnoliopsida</taxon>
        <taxon>eudicotyledons</taxon>
        <taxon>Gunneridae</taxon>
        <taxon>Pentapetalae</taxon>
        <taxon>asterids</taxon>
        <taxon>campanulids</taxon>
        <taxon>Asterales</taxon>
        <taxon>Asteraceae</taxon>
        <taxon>Asteroideae</taxon>
        <taxon>Heliantheae alliance</taxon>
        <taxon>Millerieae</taxon>
        <taxon>Smallanthus</taxon>
    </lineage>
</organism>
<evidence type="ECO:0000313" key="1">
    <source>
        <dbReference type="EMBL" id="KAI3704044.1"/>
    </source>
</evidence>
<dbReference type="EMBL" id="CM042042">
    <property type="protein sequence ID" value="KAI3704044.1"/>
    <property type="molecule type" value="Genomic_DNA"/>
</dbReference>
<reference evidence="2" key="1">
    <citation type="journal article" date="2022" name="Mol. Ecol. Resour.">
        <title>The genomes of chicory, endive, great burdock and yacon provide insights into Asteraceae palaeo-polyploidization history and plant inulin production.</title>
        <authorList>
            <person name="Fan W."/>
            <person name="Wang S."/>
            <person name="Wang H."/>
            <person name="Wang A."/>
            <person name="Jiang F."/>
            <person name="Liu H."/>
            <person name="Zhao H."/>
            <person name="Xu D."/>
            <person name="Zhang Y."/>
        </authorList>
    </citation>
    <scope>NUCLEOTIDE SEQUENCE [LARGE SCALE GENOMIC DNA]</scope>
    <source>
        <strain evidence="2">cv. Yunnan</strain>
    </source>
</reference>
<reference evidence="1 2" key="2">
    <citation type="journal article" date="2022" name="Mol. Ecol. Resour.">
        <title>The genomes of chicory, endive, great burdock and yacon provide insights into Asteraceae paleo-polyploidization history and plant inulin production.</title>
        <authorList>
            <person name="Fan W."/>
            <person name="Wang S."/>
            <person name="Wang H."/>
            <person name="Wang A."/>
            <person name="Jiang F."/>
            <person name="Liu H."/>
            <person name="Zhao H."/>
            <person name="Xu D."/>
            <person name="Zhang Y."/>
        </authorList>
    </citation>
    <scope>NUCLEOTIDE SEQUENCE [LARGE SCALE GENOMIC DNA]</scope>
    <source>
        <strain evidence="2">cv. Yunnan</strain>
        <tissue evidence="1">Leaves</tissue>
    </source>
</reference>
<evidence type="ECO:0000313" key="2">
    <source>
        <dbReference type="Proteomes" id="UP001056120"/>
    </source>
</evidence>
<keyword evidence="2" id="KW-1185">Reference proteome</keyword>
<name>A0ACB9A257_9ASTR</name>
<comment type="caution">
    <text evidence="1">The sequence shown here is derived from an EMBL/GenBank/DDBJ whole genome shotgun (WGS) entry which is preliminary data.</text>
</comment>
<proteinExistence type="predicted"/>
<protein>
    <submittedName>
        <fullName evidence="1">Uncharacterized protein</fullName>
    </submittedName>
</protein>